<dbReference type="Proteomes" id="UP000699042">
    <property type="component" value="Unassembled WGS sequence"/>
</dbReference>
<keyword evidence="2" id="KW-1185">Reference proteome</keyword>
<dbReference type="AlphaFoldDB" id="A0A9P7UIV7"/>
<protein>
    <submittedName>
        <fullName evidence="1">Uncharacterized protein</fullName>
    </submittedName>
</protein>
<accession>A0A9P7UIV7</accession>
<evidence type="ECO:0000313" key="1">
    <source>
        <dbReference type="EMBL" id="KAG7054967.1"/>
    </source>
</evidence>
<sequence length="34" mass="3593">MLVRKSYVGSVVGATDSCLLAAASRLPLFSYAVF</sequence>
<reference evidence="1" key="1">
    <citation type="submission" date="2021-05" db="EMBL/GenBank/DDBJ databases">
        <title>Comparative genomics of three Colletotrichum scovillei strains and genetic complementation revealed genes involved fungal growth and virulence on chili pepper.</title>
        <authorList>
            <person name="Hsieh D.-K."/>
            <person name="Chuang S.-C."/>
            <person name="Chen C.-Y."/>
            <person name="Chao Y.-T."/>
            <person name="Lu M.-Y.J."/>
            <person name="Lee M.-H."/>
            <person name="Shih M.-C."/>
        </authorList>
    </citation>
    <scope>NUCLEOTIDE SEQUENCE</scope>
    <source>
        <strain evidence="1">Coll-153</strain>
    </source>
</reference>
<gene>
    <name evidence="1" type="ORF">JMJ77_007437</name>
</gene>
<dbReference type="EMBL" id="JAESDN010000002">
    <property type="protein sequence ID" value="KAG7054967.1"/>
    <property type="molecule type" value="Genomic_DNA"/>
</dbReference>
<feature type="non-terminal residue" evidence="1">
    <location>
        <position position="34"/>
    </location>
</feature>
<name>A0A9P7UIV7_9PEZI</name>
<evidence type="ECO:0000313" key="2">
    <source>
        <dbReference type="Proteomes" id="UP000699042"/>
    </source>
</evidence>
<organism evidence="1 2">
    <name type="scientific">Colletotrichum scovillei</name>
    <dbReference type="NCBI Taxonomy" id="1209932"/>
    <lineage>
        <taxon>Eukaryota</taxon>
        <taxon>Fungi</taxon>
        <taxon>Dikarya</taxon>
        <taxon>Ascomycota</taxon>
        <taxon>Pezizomycotina</taxon>
        <taxon>Sordariomycetes</taxon>
        <taxon>Hypocreomycetidae</taxon>
        <taxon>Glomerellales</taxon>
        <taxon>Glomerellaceae</taxon>
        <taxon>Colletotrichum</taxon>
        <taxon>Colletotrichum acutatum species complex</taxon>
    </lineage>
</organism>
<comment type="caution">
    <text evidence="1">The sequence shown here is derived from an EMBL/GenBank/DDBJ whole genome shotgun (WGS) entry which is preliminary data.</text>
</comment>
<proteinExistence type="predicted"/>